<dbReference type="PANTHER" id="PTHR45586:SF1">
    <property type="entry name" value="LIPOPOLYSACCHARIDE ASSEMBLY PROTEIN B"/>
    <property type="match status" value="1"/>
</dbReference>
<keyword evidence="4" id="KW-1185">Reference proteome</keyword>
<name>A0A0M4FKR3_9BACI</name>
<dbReference type="InterPro" id="IPR019734">
    <property type="entry name" value="TPR_rpt"/>
</dbReference>
<accession>A0A0M4FKR3</accession>
<proteinExistence type="predicted"/>
<evidence type="ECO:0000313" key="3">
    <source>
        <dbReference type="EMBL" id="ALC82417.1"/>
    </source>
</evidence>
<dbReference type="EMBL" id="CP012600">
    <property type="protein sequence ID" value="ALC82417.1"/>
    <property type="molecule type" value="Genomic_DNA"/>
</dbReference>
<dbReference type="InterPro" id="IPR011990">
    <property type="entry name" value="TPR-like_helical_dom_sf"/>
</dbReference>
<dbReference type="PATRIC" id="fig|1441095.3.peg.2879"/>
<dbReference type="Gene3D" id="1.25.40.10">
    <property type="entry name" value="Tetratricopeptide repeat domain"/>
    <property type="match status" value="2"/>
</dbReference>
<reference evidence="4" key="1">
    <citation type="submission" date="2015-08" db="EMBL/GenBank/DDBJ databases">
        <title>Genome sequencing project for genomic taxonomy and phylogenomics of Bacillus-like bacteria.</title>
        <authorList>
            <person name="Liu B."/>
            <person name="Wang J."/>
            <person name="Zhu Y."/>
            <person name="Liu G."/>
            <person name="Chen Q."/>
            <person name="Chen Z."/>
            <person name="Lan J."/>
            <person name="Che J."/>
            <person name="Ge C."/>
            <person name="Shi H."/>
            <person name="Pan Z."/>
            <person name="Liu X."/>
        </authorList>
    </citation>
    <scope>NUCLEOTIDE SEQUENCE [LARGE SCALE GENOMIC DNA]</scope>
    <source>
        <strain evidence="4">FJAT-4402</strain>
    </source>
</reference>
<sequence length="485" mass="56246">MGKFMLEHQNKPKVIELLQDGHYFYHKGLKAYRERNLTRASKLLQRAIVLEPENASMLYQLAVIYTEMGHYQQSNELLSYILNHLKDDMAECHFFMANNYAYLGLFHEAYKSATKYSAAEPDGDLCEENESLLELLEMSDEDLSDPHNQDDLLVNQDEARSLLEEGMLDEAIQILEKIIKEYPEFWSAYNNLALAHFYAGNVDKAKQTLQTVLKGNSGNLHALCNLLVFYYYEHDDEKMLALSDRLSNVCPLLIEQQYKLGATFSLIGRFDLGFKWLKKLYKTGFEGDDTFYYWLSCSAYRTGRLKFAKMVWKRMKEEFPEDSRIEPWKSESEKPPVYRKTEERVAALFFSFYTNRTNEIQRYLQSDRVKTPFETQVGELLIHGEQPEMKVSDDALFAFRMVKSVHHADGEAGQEDVFCLFMAHVIQLIRGANLSMRTPRGWAAAVYYSWKCAQDQKVAKKHVADAFQISAATLTKYVNLVDSLL</sequence>
<protein>
    <submittedName>
        <fullName evidence="3">Uncharacterized protein</fullName>
    </submittedName>
</protein>
<keyword evidence="1" id="KW-0677">Repeat</keyword>
<organism evidence="3 4">
    <name type="scientific">Bacillus gobiensis</name>
    <dbReference type="NCBI Taxonomy" id="1441095"/>
    <lineage>
        <taxon>Bacteria</taxon>
        <taxon>Bacillati</taxon>
        <taxon>Bacillota</taxon>
        <taxon>Bacilli</taxon>
        <taxon>Bacillales</taxon>
        <taxon>Bacillaceae</taxon>
        <taxon>Bacillus</taxon>
    </lineage>
</organism>
<dbReference type="SUPFAM" id="SSF48452">
    <property type="entry name" value="TPR-like"/>
    <property type="match status" value="1"/>
</dbReference>
<evidence type="ECO:0000256" key="2">
    <source>
        <dbReference type="ARBA" id="ARBA00022803"/>
    </source>
</evidence>
<gene>
    <name evidence="3" type="ORF">AM592_13120</name>
</gene>
<reference evidence="3 4" key="2">
    <citation type="journal article" date="2016" name="Int. J. Syst. Evol. Microbiol.">
        <title>Bacillus gobiensis sp. nov., isolated from a soil sample.</title>
        <authorList>
            <person name="Liu B."/>
            <person name="Liu G.H."/>
            <person name="Cetin S."/>
            <person name="Schumann P."/>
            <person name="Pan Z.Z."/>
            <person name="Chen Q.Q."/>
        </authorList>
    </citation>
    <scope>NUCLEOTIDE SEQUENCE [LARGE SCALE GENOMIC DNA]</scope>
    <source>
        <strain evidence="3 4">FJAT-4402</strain>
    </source>
</reference>
<evidence type="ECO:0000313" key="4">
    <source>
        <dbReference type="Proteomes" id="UP000067625"/>
    </source>
</evidence>
<dbReference type="Pfam" id="PF14559">
    <property type="entry name" value="TPR_19"/>
    <property type="match status" value="1"/>
</dbReference>
<dbReference type="RefSeq" id="WP_053604205.1">
    <property type="nucleotide sequence ID" value="NZ_CP012600.1"/>
</dbReference>
<dbReference type="Proteomes" id="UP000067625">
    <property type="component" value="Chromosome"/>
</dbReference>
<dbReference type="SMART" id="SM00028">
    <property type="entry name" value="TPR"/>
    <property type="match status" value="5"/>
</dbReference>
<evidence type="ECO:0000256" key="1">
    <source>
        <dbReference type="ARBA" id="ARBA00022737"/>
    </source>
</evidence>
<dbReference type="PANTHER" id="PTHR45586">
    <property type="entry name" value="TPR REPEAT-CONTAINING PROTEIN PA4667"/>
    <property type="match status" value="1"/>
</dbReference>
<dbReference type="OrthoDB" id="600613at2"/>
<dbReference type="InterPro" id="IPR051012">
    <property type="entry name" value="CellSynth/LPSAsmb/PSIAsmb"/>
</dbReference>
<dbReference type="STRING" id="1441095.AM592_13120"/>
<dbReference type="AlphaFoldDB" id="A0A0M4FKR3"/>
<keyword evidence="2" id="KW-0802">TPR repeat</keyword>